<keyword evidence="4" id="KW-0597">Phosphoprotein</keyword>
<keyword evidence="16" id="KW-1185">Reference proteome</keyword>
<dbReference type="InterPro" id="IPR004358">
    <property type="entry name" value="Sig_transdc_His_kin-like_C"/>
</dbReference>
<sequence length="502" mass="53682">MFETFTKHERSIAPNMLASVAINILIFVLAAAGTYLAQSLDRPITAVLIFLMGVIAIGARSGVYSGVVAALTASFVYNFFLSEPVFMFGVSTADEIVPLIAFNVSAIAAGALAGRLADSAKAARAAERRSRFLLQVSGELQQAISASDVAEITRRLLPLERLVDLEIYIHRDGSLLRSGKEGHLPDTLTALLADDTSGETTSPFQAHVLNASNGEHGIVKFFVAPKQRGDSDLPDLQALANLLALAVDRCLLLEKAAEAAAMQRSEELKTAILSSVSHDLRTPLTAIEAAATSLRLFRSTLSDAQKDTMLDTISEQCSRLNRYTANLLDMGRIQSGISETLLREVDVVEILGVVLSSARQLFPDSAITKDLMTPSTIVRANPAMLEQVIFNVLENALLHGASDEPVLVRISENAEAAVLEITDSGPGIPPADMAHIFERFYRAGDRFHRHGSGLGLYIAKGFVDAFGGSISARSLTETGSGTRITIALPLVASAAEPEQDTP</sequence>
<dbReference type="RefSeq" id="WP_127611144.1">
    <property type="nucleotide sequence ID" value="NZ_RXOL01000001.1"/>
</dbReference>
<dbReference type="OrthoDB" id="9806130at2"/>
<dbReference type="AlphaFoldDB" id="A0A437H001"/>
<dbReference type="InterPro" id="IPR005467">
    <property type="entry name" value="His_kinase_dom"/>
</dbReference>
<evidence type="ECO:0000256" key="1">
    <source>
        <dbReference type="ARBA" id="ARBA00000085"/>
    </source>
</evidence>
<evidence type="ECO:0000256" key="7">
    <source>
        <dbReference type="ARBA" id="ARBA00022741"/>
    </source>
</evidence>
<dbReference type="GO" id="GO:0000155">
    <property type="term" value="F:phosphorelay sensor kinase activity"/>
    <property type="evidence" value="ECO:0007669"/>
    <property type="project" value="InterPro"/>
</dbReference>
<reference evidence="15 16" key="1">
    <citation type="submission" date="2018-12" db="EMBL/GenBank/DDBJ databases">
        <title>Croceicoccus ponticola sp. nov., a lipolytic bacterium isolated from seawater.</title>
        <authorList>
            <person name="Yoon J.-H."/>
        </authorList>
    </citation>
    <scope>NUCLEOTIDE SEQUENCE [LARGE SCALE GENOMIC DNA]</scope>
    <source>
        <strain evidence="15 16">GM-16</strain>
    </source>
</reference>
<evidence type="ECO:0000259" key="14">
    <source>
        <dbReference type="PROSITE" id="PS50109"/>
    </source>
</evidence>
<gene>
    <name evidence="15" type="ORF">EKN06_01705</name>
</gene>
<keyword evidence="12 13" id="KW-0472">Membrane</keyword>
<evidence type="ECO:0000313" key="15">
    <source>
        <dbReference type="EMBL" id="RVQ68957.1"/>
    </source>
</evidence>
<dbReference type="InterPro" id="IPR052023">
    <property type="entry name" value="Histidine_kinase_KdpD"/>
</dbReference>
<evidence type="ECO:0000256" key="10">
    <source>
        <dbReference type="ARBA" id="ARBA00022989"/>
    </source>
</evidence>
<comment type="caution">
    <text evidence="15">The sequence shown here is derived from an EMBL/GenBank/DDBJ whole genome shotgun (WGS) entry which is preliminary data.</text>
</comment>
<dbReference type="InterPro" id="IPR036890">
    <property type="entry name" value="HATPase_C_sf"/>
</dbReference>
<dbReference type="Pfam" id="PF02518">
    <property type="entry name" value="HATPase_c"/>
    <property type="match status" value="1"/>
</dbReference>
<keyword evidence="9" id="KW-0067">ATP-binding</keyword>
<evidence type="ECO:0000256" key="6">
    <source>
        <dbReference type="ARBA" id="ARBA00022692"/>
    </source>
</evidence>
<feature type="transmembrane region" description="Helical" evidence="13">
    <location>
        <begin position="48"/>
        <end position="76"/>
    </location>
</feature>
<dbReference type="EC" id="2.7.13.3" evidence="3"/>
<protein>
    <recommendedName>
        <fullName evidence="3">histidine kinase</fullName>
        <ecNumber evidence="3">2.7.13.3</ecNumber>
    </recommendedName>
</protein>
<dbReference type="CDD" id="cd00075">
    <property type="entry name" value="HATPase"/>
    <property type="match status" value="1"/>
</dbReference>
<dbReference type="InterPro" id="IPR003661">
    <property type="entry name" value="HisK_dim/P_dom"/>
</dbReference>
<dbReference type="SUPFAM" id="SSF55874">
    <property type="entry name" value="ATPase domain of HSP90 chaperone/DNA topoisomerase II/histidine kinase"/>
    <property type="match status" value="1"/>
</dbReference>
<evidence type="ECO:0000256" key="13">
    <source>
        <dbReference type="SAM" id="Phobius"/>
    </source>
</evidence>
<dbReference type="Gene3D" id="3.30.565.10">
    <property type="entry name" value="Histidine kinase-like ATPase, C-terminal domain"/>
    <property type="match status" value="1"/>
</dbReference>
<dbReference type="InterPro" id="IPR025201">
    <property type="entry name" value="KdpD_TM"/>
</dbReference>
<dbReference type="SUPFAM" id="SSF47384">
    <property type="entry name" value="Homodimeric domain of signal transducing histidine kinase"/>
    <property type="match status" value="1"/>
</dbReference>
<evidence type="ECO:0000256" key="2">
    <source>
        <dbReference type="ARBA" id="ARBA00004141"/>
    </source>
</evidence>
<dbReference type="Pfam" id="PF13493">
    <property type="entry name" value="DUF4118"/>
    <property type="match status" value="1"/>
</dbReference>
<dbReference type="InterPro" id="IPR036097">
    <property type="entry name" value="HisK_dim/P_sf"/>
</dbReference>
<comment type="catalytic activity">
    <reaction evidence="1">
        <text>ATP + protein L-histidine = ADP + protein N-phospho-L-histidine.</text>
        <dbReference type="EC" id="2.7.13.3"/>
    </reaction>
</comment>
<evidence type="ECO:0000313" key="16">
    <source>
        <dbReference type="Proteomes" id="UP000283003"/>
    </source>
</evidence>
<evidence type="ECO:0000256" key="4">
    <source>
        <dbReference type="ARBA" id="ARBA00022553"/>
    </source>
</evidence>
<dbReference type="SMART" id="SM00388">
    <property type="entry name" value="HisKA"/>
    <property type="match status" value="1"/>
</dbReference>
<dbReference type="SMART" id="SM00387">
    <property type="entry name" value="HATPase_c"/>
    <property type="match status" value="1"/>
</dbReference>
<keyword evidence="5" id="KW-0808">Transferase</keyword>
<dbReference type="Proteomes" id="UP000283003">
    <property type="component" value="Unassembled WGS sequence"/>
</dbReference>
<dbReference type="GO" id="GO:0005524">
    <property type="term" value="F:ATP binding"/>
    <property type="evidence" value="ECO:0007669"/>
    <property type="project" value="UniProtKB-KW"/>
</dbReference>
<keyword evidence="8" id="KW-0418">Kinase</keyword>
<dbReference type="EMBL" id="RXOL01000001">
    <property type="protein sequence ID" value="RVQ68957.1"/>
    <property type="molecule type" value="Genomic_DNA"/>
</dbReference>
<evidence type="ECO:0000256" key="3">
    <source>
        <dbReference type="ARBA" id="ARBA00012438"/>
    </source>
</evidence>
<keyword evidence="10 13" id="KW-1133">Transmembrane helix</keyword>
<evidence type="ECO:0000256" key="8">
    <source>
        <dbReference type="ARBA" id="ARBA00022777"/>
    </source>
</evidence>
<dbReference type="PRINTS" id="PR00344">
    <property type="entry name" value="BCTRLSENSOR"/>
</dbReference>
<evidence type="ECO:0000256" key="5">
    <source>
        <dbReference type="ARBA" id="ARBA00022679"/>
    </source>
</evidence>
<feature type="transmembrane region" description="Helical" evidence="13">
    <location>
        <begin position="96"/>
        <end position="114"/>
    </location>
</feature>
<feature type="domain" description="Histidine kinase" evidence="14">
    <location>
        <begin position="275"/>
        <end position="492"/>
    </location>
</feature>
<keyword evidence="11" id="KW-0902">Two-component regulatory system</keyword>
<dbReference type="Pfam" id="PF00512">
    <property type="entry name" value="HisKA"/>
    <property type="match status" value="1"/>
</dbReference>
<dbReference type="InterPro" id="IPR003594">
    <property type="entry name" value="HATPase_dom"/>
</dbReference>
<dbReference type="Gene3D" id="1.10.287.130">
    <property type="match status" value="1"/>
</dbReference>
<comment type="subcellular location">
    <subcellularLocation>
        <location evidence="2">Membrane</location>
        <topology evidence="2">Multi-pass membrane protein</topology>
    </subcellularLocation>
</comment>
<evidence type="ECO:0000256" key="11">
    <source>
        <dbReference type="ARBA" id="ARBA00023012"/>
    </source>
</evidence>
<dbReference type="PROSITE" id="PS50109">
    <property type="entry name" value="HIS_KIN"/>
    <property type="match status" value="1"/>
</dbReference>
<dbReference type="PANTHER" id="PTHR45569:SF1">
    <property type="entry name" value="SENSOR PROTEIN KDPD"/>
    <property type="match status" value="1"/>
</dbReference>
<keyword evidence="7" id="KW-0547">Nucleotide-binding</keyword>
<dbReference type="CDD" id="cd00082">
    <property type="entry name" value="HisKA"/>
    <property type="match status" value="1"/>
</dbReference>
<accession>A0A437H001</accession>
<feature type="transmembrane region" description="Helical" evidence="13">
    <location>
        <begin position="12"/>
        <end position="36"/>
    </location>
</feature>
<keyword evidence="6 13" id="KW-0812">Transmembrane</keyword>
<dbReference type="Gene3D" id="1.20.120.620">
    <property type="entry name" value="Backbone structure of the membrane domain of e. Coli histidine kinase receptor kdpd"/>
    <property type="match status" value="1"/>
</dbReference>
<organism evidence="15 16">
    <name type="scientific">Croceicoccus ponticola</name>
    <dbReference type="NCBI Taxonomy" id="2217664"/>
    <lineage>
        <taxon>Bacteria</taxon>
        <taxon>Pseudomonadati</taxon>
        <taxon>Pseudomonadota</taxon>
        <taxon>Alphaproteobacteria</taxon>
        <taxon>Sphingomonadales</taxon>
        <taxon>Erythrobacteraceae</taxon>
        <taxon>Croceicoccus</taxon>
    </lineage>
</organism>
<dbReference type="PANTHER" id="PTHR45569">
    <property type="entry name" value="SENSOR PROTEIN KDPD"/>
    <property type="match status" value="1"/>
</dbReference>
<evidence type="ECO:0000256" key="12">
    <source>
        <dbReference type="ARBA" id="ARBA00023136"/>
    </source>
</evidence>
<dbReference type="GO" id="GO:0005886">
    <property type="term" value="C:plasma membrane"/>
    <property type="evidence" value="ECO:0007669"/>
    <property type="project" value="TreeGrafter"/>
</dbReference>
<name>A0A437H001_9SPHN</name>
<dbReference type="InterPro" id="IPR038318">
    <property type="entry name" value="KdpD_sf"/>
</dbReference>
<proteinExistence type="predicted"/>
<evidence type="ECO:0000256" key="9">
    <source>
        <dbReference type="ARBA" id="ARBA00022840"/>
    </source>
</evidence>